<comment type="caution">
    <text evidence="11">The sequence shown here is derived from an EMBL/GenBank/DDBJ whole genome shotgun (WGS) entry which is preliminary data.</text>
</comment>
<keyword evidence="6 7" id="KW-0472">Membrane</keyword>
<comment type="subcellular location">
    <subcellularLocation>
        <location evidence="1 7">Cell membrane</location>
        <topology evidence="1 7">Multi-pass membrane protein</topology>
    </subcellularLocation>
</comment>
<evidence type="ECO:0000313" key="12">
    <source>
        <dbReference type="Proteomes" id="UP000076447"/>
    </source>
</evidence>
<dbReference type="InterPro" id="IPR032818">
    <property type="entry name" value="DedA-like"/>
</dbReference>
<name>A0A163R7Y3_9CELL</name>
<dbReference type="Proteomes" id="UP000076447">
    <property type="component" value="Unassembled WGS sequence"/>
</dbReference>
<organism evidence="11 12">
    <name type="scientific">Oerskovia enterophila</name>
    <dbReference type="NCBI Taxonomy" id="43678"/>
    <lineage>
        <taxon>Bacteria</taxon>
        <taxon>Bacillati</taxon>
        <taxon>Actinomycetota</taxon>
        <taxon>Actinomycetes</taxon>
        <taxon>Micrococcales</taxon>
        <taxon>Cellulomonadaceae</taxon>
        <taxon>Oerskovia</taxon>
    </lineage>
</organism>
<evidence type="ECO:0000256" key="5">
    <source>
        <dbReference type="ARBA" id="ARBA00022989"/>
    </source>
</evidence>
<feature type="domain" description="VTT" evidence="10">
    <location>
        <begin position="45"/>
        <end position="150"/>
    </location>
</feature>
<comment type="caution">
    <text evidence="7">Lacks conserved residue(s) required for the propagation of feature annotation.</text>
</comment>
<dbReference type="PANTHER" id="PTHR30353:SF0">
    <property type="entry name" value="TRANSMEMBRANE PROTEIN"/>
    <property type="match status" value="1"/>
</dbReference>
<proteinExistence type="inferred from homology"/>
<dbReference type="PATRIC" id="fig|43678.3.peg.2409"/>
<evidence type="ECO:0000256" key="6">
    <source>
        <dbReference type="ARBA" id="ARBA00023136"/>
    </source>
</evidence>
<dbReference type="EMBL" id="LRIE01000075">
    <property type="protein sequence ID" value="KZM34934.1"/>
    <property type="molecule type" value="Genomic_DNA"/>
</dbReference>
<accession>A0A163R7Y3</accession>
<evidence type="ECO:0000256" key="8">
    <source>
        <dbReference type="SAM" id="MobiDB-lite"/>
    </source>
</evidence>
<dbReference type="AlphaFoldDB" id="A0A163R7Y3"/>
<dbReference type="OrthoDB" id="3426404at2"/>
<dbReference type="RefSeq" id="WP_068708707.1">
    <property type="nucleotide sequence ID" value="NZ_LRIE01000075.1"/>
</dbReference>
<feature type="transmembrane region" description="Helical" evidence="7">
    <location>
        <begin position="45"/>
        <end position="63"/>
    </location>
</feature>
<protein>
    <submittedName>
        <fullName evidence="11">SNARE associated golgi protein</fullName>
    </submittedName>
</protein>
<evidence type="ECO:0000259" key="10">
    <source>
        <dbReference type="Pfam" id="PF09335"/>
    </source>
</evidence>
<keyword evidence="9" id="KW-0732">Signal</keyword>
<keyword evidence="4 7" id="KW-0812">Transmembrane</keyword>
<evidence type="ECO:0000256" key="7">
    <source>
        <dbReference type="RuleBase" id="RU367016"/>
    </source>
</evidence>
<evidence type="ECO:0000256" key="9">
    <source>
        <dbReference type="SAM" id="SignalP"/>
    </source>
</evidence>
<dbReference type="Pfam" id="PF09335">
    <property type="entry name" value="VTT_dom"/>
    <property type="match status" value="1"/>
</dbReference>
<evidence type="ECO:0000256" key="1">
    <source>
        <dbReference type="ARBA" id="ARBA00004651"/>
    </source>
</evidence>
<feature type="region of interest" description="Disordered" evidence="8">
    <location>
        <begin position="195"/>
        <end position="270"/>
    </location>
</feature>
<reference evidence="11 12" key="1">
    <citation type="submission" date="2016-01" db="EMBL/GenBank/DDBJ databases">
        <title>Genome sequence of Oerskovia enterophila VJag, an agar and cellulose degrading bacterium.</title>
        <authorList>
            <person name="Poehlein A."/>
            <person name="Jag V."/>
            <person name="Bengelsdorf F."/>
            <person name="Duerre P."/>
            <person name="Daniel R."/>
        </authorList>
    </citation>
    <scope>NUCLEOTIDE SEQUENCE [LARGE SCALE GENOMIC DNA]</scope>
    <source>
        <strain evidence="11 12">VJag</strain>
    </source>
</reference>
<evidence type="ECO:0000256" key="4">
    <source>
        <dbReference type="ARBA" id="ARBA00022692"/>
    </source>
</evidence>
<dbReference type="PANTHER" id="PTHR30353">
    <property type="entry name" value="INNER MEMBRANE PROTEIN DEDA-RELATED"/>
    <property type="match status" value="1"/>
</dbReference>
<dbReference type="STRING" id="43678.OJAG_23040"/>
<gene>
    <name evidence="11" type="ORF">OJAG_23040</name>
</gene>
<feature type="transmembrane region" description="Helical" evidence="7">
    <location>
        <begin position="166"/>
        <end position="184"/>
    </location>
</feature>
<dbReference type="GO" id="GO:0005886">
    <property type="term" value="C:plasma membrane"/>
    <property type="evidence" value="ECO:0007669"/>
    <property type="project" value="UniProtKB-SubCell"/>
</dbReference>
<sequence>MSAVSALAGALSVPTASLASSGPVTSVVSAAGDESSGIFSIDGVPYWIIYAAAFAIVFVRAQATYWAGRGVARGTVNTSWSRRLESERAQRAISTINTWGPIAVTLSFFTVGVQTVINLTAGYTRMKFSRYLAALLPGCAIWAAIWTTIGIAAFNTAVLLAARSPVGLAVIVLLVVGLVTWIVVASRRRRRARALAADAADGTSGSPEGDAIATDDQPGADGAARSRPAGANPFGDVADLLLDAQDDPQDHARGTHGPDSTPTQADRPRD</sequence>
<feature type="transmembrane region" description="Helical" evidence="7">
    <location>
        <begin position="131"/>
        <end position="154"/>
    </location>
</feature>
<keyword evidence="5 7" id="KW-1133">Transmembrane helix</keyword>
<evidence type="ECO:0000256" key="2">
    <source>
        <dbReference type="ARBA" id="ARBA00010792"/>
    </source>
</evidence>
<feature type="signal peptide" evidence="9">
    <location>
        <begin position="1"/>
        <end position="19"/>
    </location>
</feature>
<feature type="chain" id="PRO_5007845432" evidence="9">
    <location>
        <begin position="20"/>
        <end position="270"/>
    </location>
</feature>
<dbReference type="InterPro" id="IPR032816">
    <property type="entry name" value="VTT_dom"/>
</dbReference>
<keyword evidence="3 7" id="KW-1003">Cell membrane</keyword>
<evidence type="ECO:0000256" key="3">
    <source>
        <dbReference type="ARBA" id="ARBA00022475"/>
    </source>
</evidence>
<evidence type="ECO:0000313" key="11">
    <source>
        <dbReference type="EMBL" id="KZM34934.1"/>
    </source>
</evidence>
<comment type="similarity">
    <text evidence="2 7">Belongs to the DedA family.</text>
</comment>